<proteinExistence type="predicted"/>
<organism evidence="1 2">
    <name type="scientific">Cotesia glomerata</name>
    <name type="common">Lepidopteran parasitic wasp</name>
    <name type="synonym">Apanteles glomeratus</name>
    <dbReference type="NCBI Taxonomy" id="32391"/>
    <lineage>
        <taxon>Eukaryota</taxon>
        <taxon>Metazoa</taxon>
        <taxon>Ecdysozoa</taxon>
        <taxon>Arthropoda</taxon>
        <taxon>Hexapoda</taxon>
        <taxon>Insecta</taxon>
        <taxon>Pterygota</taxon>
        <taxon>Neoptera</taxon>
        <taxon>Endopterygota</taxon>
        <taxon>Hymenoptera</taxon>
        <taxon>Apocrita</taxon>
        <taxon>Ichneumonoidea</taxon>
        <taxon>Braconidae</taxon>
        <taxon>Microgastrinae</taxon>
        <taxon>Cotesia</taxon>
    </lineage>
</organism>
<evidence type="ECO:0000313" key="1">
    <source>
        <dbReference type="EMBL" id="KAH0550391.1"/>
    </source>
</evidence>
<protein>
    <submittedName>
        <fullName evidence="1">Uncharacterized protein</fullName>
    </submittedName>
</protein>
<comment type="caution">
    <text evidence="1">The sequence shown here is derived from an EMBL/GenBank/DDBJ whole genome shotgun (WGS) entry which is preliminary data.</text>
</comment>
<accession>A0AAV7IF92</accession>
<gene>
    <name evidence="1" type="ORF">KQX54_019115</name>
</gene>
<keyword evidence="2" id="KW-1185">Reference proteome</keyword>
<name>A0AAV7IF92_COTGL</name>
<sequence>MKLPYTTPELLSTHFRIPSTQLQSYFILNISTSLVHGGALIPISSLLADSLVLVLLSYPRTRHPETPIPFYSLHSRSHFISGFRPRVPSLSYSSLSLHFTPLVPPHPYPARSHSPGGTYTYARNPDELSTQKLESANHPAAPLPLQNRHERLNGIHKNDSRDQVYSLDSTPWHDDHEAKASVLASVLESGRESSVVKRSVRIETLGGAINKCLPQSNASVMACPPCRRVLTPHTKHTTHSFPTPPASPALPKSAVTVTISESAVSCLLSLALCLGVP</sequence>
<dbReference type="Proteomes" id="UP000826195">
    <property type="component" value="Unassembled WGS sequence"/>
</dbReference>
<reference evidence="1 2" key="1">
    <citation type="journal article" date="2021" name="J. Hered.">
        <title>A chromosome-level genome assembly of the parasitoid wasp, Cotesia glomerata (Hymenoptera: Braconidae).</title>
        <authorList>
            <person name="Pinto B.J."/>
            <person name="Weis J.J."/>
            <person name="Gamble T."/>
            <person name="Ode P.J."/>
            <person name="Paul R."/>
            <person name="Zaspel J.M."/>
        </authorList>
    </citation>
    <scope>NUCLEOTIDE SEQUENCE [LARGE SCALE GENOMIC DNA]</scope>
    <source>
        <strain evidence="1">CgM1</strain>
    </source>
</reference>
<evidence type="ECO:0000313" key="2">
    <source>
        <dbReference type="Proteomes" id="UP000826195"/>
    </source>
</evidence>
<dbReference type="EMBL" id="JAHXZJ010001864">
    <property type="protein sequence ID" value="KAH0550391.1"/>
    <property type="molecule type" value="Genomic_DNA"/>
</dbReference>
<dbReference type="AlphaFoldDB" id="A0AAV7IF92"/>